<sequence>GRTACGRTPDPLSPASTSAFSAPCFSVLSISRSLARSLTLWRLCHSRCRSRAFAPSSFLPLPQTHLPPSAGAFRESSGPAAASLPAPFSASLSSAGNSRGVQWAKSGRCWFSAAPTRTRWTGRGRLRASPSARPRRETRPRDPPARPLFICGPDCLPTAPGAPGGNGATRA</sequence>
<accession>A0A8H7ZRC9</accession>
<evidence type="ECO:0000256" key="1">
    <source>
        <dbReference type="SAM" id="MobiDB-lite"/>
    </source>
</evidence>
<dbReference type="Proteomes" id="UP000673691">
    <property type="component" value="Unassembled WGS sequence"/>
</dbReference>
<proteinExistence type="predicted"/>
<name>A0A8H7ZRC9_9FUNG</name>
<evidence type="ECO:0000313" key="3">
    <source>
        <dbReference type="Proteomes" id="UP000673691"/>
    </source>
</evidence>
<dbReference type="EMBL" id="JAEFCI010008939">
    <property type="protein sequence ID" value="KAG5458126.1"/>
    <property type="molecule type" value="Genomic_DNA"/>
</dbReference>
<feature type="region of interest" description="Disordered" evidence="1">
    <location>
        <begin position="69"/>
        <end position="88"/>
    </location>
</feature>
<evidence type="ECO:0000313" key="2">
    <source>
        <dbReference type="EMBL" id="KAG5458126.1"/>
    </source>
</evidence>
<protein>
    <submittedName>
        <fullName evidence="2">Uncharacterized protein</fullName>
    </submittedName>
</protein>
<feature type="compositionally biased region" description="Gly residues" evidence="1">
    <location>
        <begin position="162"/>
        <end position="171"/>
    </location>
</feature>
<gene>
    <name evidence="2" type="ORF">BJ554DRAFT_1713</name>
</gene>
<feature type="region of interest" description="Disordered" evidence="1">
    <location>
        <begin position="121"/>
        <end position="171"/>
    </location>
</feature>
<keyword evidence="3" id="KW-1185">Reference proteome</keyword>
<reference evidence="2 3" key="1">
    <citation type="journal article" name="Sci. Rep.">
        <title>Genome-scale phylogenetic analyses confirm Olpidium as the closest living zoosporic fungus to the non-flagellated, terrestrial fungi.</title>
        <authorList>
            <person name="Chang Y."/>
            <person name="Rochon D."/>
            <person name="Sekimoto S."/>
            <person name="Wang Y."/>
            <person name="Chovatia M."/>
            <person name="Sandor L."/>
            <person name="Salamov A."/>
            <person name="Grigoriev I.V."/>
            <person name="Stajich J.E."/>
            <person name="Spatafora J.W."/>
        </authorList>
    </citation>
    <scope>NUCLEOTIDE SEQUENCE [LARGE SCALE GENOMIC DNA]</scope>
    <source>
        <strain evidence="2">S191</strain>
    </source>
</reference>
<feature type="compositionally biased region" description="Basic and acidic residues" evidence="1">
    <location>
        <begin position="134"/>
        <end position="144"/>
    </location>
</feature>
<feature type="compositionally biased region" description="Low complexity" evidence="1">
    <location>
        <begin position="76"/>
        <end position="88"/>
    </location>
</feature>
<feature type="non-terminal residue" evidence="2">
    <location>
        <position position="1"/>
    </location>
</feature>
<organism evidence="2 3">
    <name type="scientific">Olpidium bornovanus</name>
    <dbReference type="NCBI Taxonomy" id="278681"/>
    <lineage>
        <taxon>Eukaryota</taxon>
        <taxon>Fungi</taxon>
        <taxon>Fungi incertae sedis</taxon>
        <taxon>Olpidiomycota</taxon>
        <taxon>Olpidiomycotina</taxon>
        <taxon>Olpidiomycetes</taxon>
        <taxon>Olpidiales</taxon>
        <taxon>Olpidiaceae</taxon>
        <taxon>Olpidium</taxon>
    </lineage>
</organism>
<dbReference type="AlphaFoldDB" id="A0A8H7ZRC9"/>
<comment type="caution">
    <text evidence="2">The sequence shown here is derived from an EMBL/GenBank/DDBJ whole genome shotgun (WGS) entry which is preliminary data.</text>
</comment>